<evidence type="ECO:0008006" key="4">
    <source>
        <dbReference type="Google" id="ProtNLM"/>
    </source>
</evidence>
<comment type="caution">
    <text evidence="2">The sequence shown here is derived from an EMBL/GenBank/DDBJ whole genome shotgun (WGS) entry which is preliminary data.</text>
</comment>
<dbReference type="Proteomes" id="UP000821866">
    <property type="component" value="Chromosome 10"/>
</dbReference>
<dbReference type="EMBL" id="JABSTU010000002">
    <property type="protein sequence ID" value="KAH8036646.1"/>
    <property type="molecule type" value="Genomic_DNA"/>
</dbReference>
<proteinExistence type="predicted"/>
<evidence type="ECO:0000313" key="2">
    <source>
        <dbReference type="EMBL" id="KAH8036646.1"/>
    </source>
</evidence>
<dbReference type="GO" id="GO:0008270">
    <property type="term" value="F:zinc ion binding"/>
    <property type="evidence" value="ECO:0007669"/>
    <property type="project" value="InterPro"/>
</dbReference>
<sequence length="296" mass="31369">MKVDDLPHQVLVAGELALVVVPGRAMQCLRCHVTGHVRRDRRVPRCSKCRHYGHADADCVRTYASATGIPRADEHDELKDVVEAEETAMGTEETRKQAGLSSGDALKRGPPADRQPQADTTGPTCTQPVGQGSPAVTEGDAGEGDLPTPQGVASEVDGSTGTTGKASKGGDFKSLKDLQAEKSGVQAPISLAGASKRPHPPTSNDFPEETLAGVEEPSEKTPQVRRPTLRPRPTIPSDIAAATSSKLGKFKPRRRTLAVVMEPSSQVLDARGGPNAAGLFPYRQNGTCLSVNCRYH</sequence>
<gene>
    <name evidence="2" type="ORF">HPB51_003239</name>
</gene>
<organism evidence="2 3">
    <name type="scientific">Rhipicephalus microplus</name>
    <name type="common">Cattle tick</name>
    <name type="synonym">Boophilus microplus</name>
    <dbReference type="NCBI Taxonomy" id="6941"/>
    <lineage>
        <taxon>Eukaryota</taxon>
        <taxon>Metazoa</taxon>
        <taxon>Ecdysozoa</taxon>
        <taxon>Arthropoda</taxon>
        <taxon>Chelicerata</taxon>
        <taxon>Arachnida</taxon>
        <taxon>Acari</taxon>
        <taxon>Parasitiformes</taxon>
        <taxon>Ixodida</taxon>
        <taxon>Ixodoidea</taxon>
        <taxon>Ixodidae</taxon>
        <taxon>Rhipicephalinae</taxon>
        <taxon>Rhipicephalus</taxon>
        <taxon>Boophilus</taxon>
    </lineage>
</organism>
<dbReference type="VEuPathDB" id="VectorBase:LOC119160946"/>
<evidence type="ECO:0000313" key="3">
    <source>
        <dbReference type="Proteomes" id="UP000821866"/>
    </source>
</evidence>
<feature type="region of interest" description="Disordered" evidence="1">
    <location>
        <begin position="190"/>
        <end position="236"/>
    </location>
</feature>
<dbReference type="SUPFAM" id="SSF57756">
    <property type="entry name" value="Retrovirus zinc finger-like domains"/>
    <property type="match status" value="1"/>
</dbReference>
<feature type="region of interest" description="Disordered" evidence="1">
    <location>
        <begin position="85"/>
        <end position="172"/>
    </location>
</feature>
<dbReference type="AlphaFoldDB" id="A0A9J6EQJ7"/>
<feature type="compositionally biased region" description="Polar residues" evidence="1">
    <location>
        <begin position="117"/>
        <end position="130"/>
    </location>
</feature>
<reference evidence="2" key="1">
    <citation type="journal article" date="2020" name="Cell">
        <title>Large-Scale Comparative Analyses of Tick Genomes Elucidate Their Genetic Diversity and Vector Capacities.</title>
        <authorList>
            <consortium name="Tick Genome and Microbiome Consortium (TIGMIC)"/>
            <person name="Jia N."/>
            <person name="Wang J."/>
            <person name="Shi W."/>
            <person name="Du L."/>
            <person name="Sun Y."/>
            <person name="Zhan W."/>
            <person name="Jiang J.F."/>
            <person name="Wang Q."/>
            <person name="Zhang B."/>
            <person name="Ji P."/>
            <person name="Bell-Sakyi L."/>
            <person name="Cui X.M."/>
            <person name="Yuan T.T."/>
            <person name="Jiang B.G."/>
            <person name="Yang W.F."/>
            <person name="Lam T.T."/>
            <person name="Chang Q.C."/>
            <person name="Ding S.J."/>
            <person name="Wang X.J."/>
            <person name="Zhu J.G."/>
            <person name="Ruan X.D."/>
            <person name="Zhao L."/>
            <person name="Wei J.T."/>
            <person name="Ye R.Z."/>
            <person name="Que T.C."/>
            <person name="Du C.H."/>
            <person name="Zhou Y.H."/>
            <person name="Cheng J.X."/>
            <person name="Dai P.F."/>
            <person name="Guo W.B."/>
            <person name="Han X.H."/>
            <person name="Huang E.J."/>
            <person name="Li L.F."/>
            <person name="Wei W."/>
            <person name="Gao Y.C."/>
            <person name="Liu J.Z."/>
            <person name="Shao H.Z."/>
            <person name="Wang X."/>
            <person name="Wang C.C."/>
            <person name="Yang T.C."/>
            <person name="Huo Q.B."/>
            <person name="Li W."/>
            <person name="Chen H.Y."/>
            <person name="Chen S.E."/>
            <person name="Zhou L.G."/>
            <person name="Ni X.B."/>
            <person name="Tian J.H."/>
            <person name="Sheng Y."/>
            <person name="Liu T."/>
            <person name="Pan Y.S."/>
            <person name="Xia L.Y."/>
            <person name="Li J."/>
            <person name="Zhao F."/>
            <person name="Cao W.C."/>
        </authorList>
    </citation>
    <scope>NUCLEOTIDE SEQUENCE</scope>
    <source>
        <strain evidence="2">Rmic-2018</strain>
    </source>
</reference>
<accession>A0A9J6EQJ7</accession>
<keyword evidence="3" id="KW-1185">Reference proteome</keyword>
<reference evidence="2" key="2">
    <citation type="submission" date="2021-09" db="EMBL/GenBank/DDBJ databases">
        <authorList>
            <person name="Jia N."/>
            <person name="Wang J."/>
            <person name="Shi W."/>
            <person name="Du L."/>
            <person name="Sun Y."/>
            <person name="Zhan W."/>
            <person name="Jiang J."/>
            <person name="Wang Q."/>
            <person name="Zhang B."/>
            <person name="Ji P."/>
            <person name="Sakyi L.B."/>
            <person name="Cui X."/>
            <person name="Yuan T."/>
            <person name="Jiang B."/>
            <person name="Yang W."/>
            <person name="Lam T.T.-Y."/>
            <person name="Chang Q."/>
            <person name="Ding S."/>
            <person name="Wang X."/>
            <person name="Zhu J."/>
            <person name="Ruan X."/>
            <person name="Zhao L."/>
            <person name="Wei J."/>
            <person name="Que T."/>
            <person name="Du C."/>
            <person name="Cheng J."/>
            <person name="Dai P."/>
            <person name="Han X."/>
            <person name="Huang E."/>
            <person name="Gao Y."/>
            <person name="Liu J."/>
            <person name="Shao H."/>
            <person name="Ye R."/>
            <person name="Li L."/>
            <person name="Wei W."/>
            <person name="Wang X."/>
            <person name="Wang C."/>
            <person name="Huo Q."/>
            <person name="Li W."/>
            <person name="Guo W."/>
            <person name="Chen H."/>
            <person name="Chen S."/>
            <person name="Zhou L."/>
            <person name="Zhou L."/>
            <person name="Ni X."/>
            <person name="Tian J."/>
            <person name="Zhou Y."/>
            <person name="Sheng Y."/>
            <person name="Liu T."/>
            <person name="Pan Y."/>
            <person name="Xia L."/>
            <person name="Li J."/>
            <person name="Zhao F."/>
            <person name="Cao W."/>
        </authorList>
    </citation>
    <scope>NUCLEOTIDE SEQUENCE</scope>
    <source>
        <strain evidence="2">Rmic-2018</strain>
        <tissue evidence="2">Larvae</tissue>
    </source>
</reference>
<dbReference type="GO" id="GO:0003676">
    <property type="term" value="F:nucleic acid binding"/>
    <property type="evidence" value="ECO:0007669"/>
    <property type="project" value="InterPro"/>
</dbReference>
<name>A0A9J6EQJ7_RHIMP</name>
<dbReference type="InterPro" id="IPR036875">
    <property type="entry name" value="Znf_CCHC_sf"/>
</dbReference>
<evidence type="ECO:0000256" key="1">
    <source>
        <dbReference type="SAM" id="MobiDB-lite"/>
    </source>
</evidence>
<protein>
    <recommendedName>
        <fullName evidence="4">CCHC-type domain-containing protein</fullName>
    </recommendedName>
</protein>